<evidence type="ECO:0000256" key="1">
    <source>
        <dbReference type="SAM" id="SignalP"/>
    </source>
</evidence>
<evidence type="ECO:0008006" key="4">
    <source>
        <dbReference type="Google" id="ProtNLM"/>
    </source>
</evidence>
<comment type="caution">
    <text evidence="2">The sequence shown here is derived from an EMBL/GenBank/DDBJ whole genome shotgun (WGS) entry which is preliminary data.</text>
</comment>
<keyword evidence="1" id="KW-0732">Signal</keyword>
<dbReference type="SUPFAM" id="SSF51126">
    <property type="entry name" value="Pectin lyase-like"/>
    <property type="match status" value="1"/>
</dbReference>
<accession>A0A929X0Q7</accession>
<organism evidence="2 3">
    <name type="scientific">Alloprevotella tannerae</name>
    <dbReference type="NCBI Taxonomy" id="76122"/>
    <lineage>
        <taxon>Bacteria</taxon>
        <taxon>Pseudomonadati</taxon>
        <taxon>Bacteroidota</taxon>
        <taxon>Bacteroidia</taxon>
        <taxon>Bacteroidales</taxon>
        <taxon>Prevotellaceae</taxon>
        <taxon>Alloprevotella</taxon>
    </lineage>
</organism>
<dbReference type="AlphaFoldDB" id="A0A929X0Q7"/>
<dbReference type="InterPro" id="IPR011050">
    <property type="entry name" value="Pectin_lyase_fold/virulence"/>
</dbReference>
<feature type="chain" id="PRO_5037298056" description="Right-handed parallel beta-helix repeat-containing protein" evidence="1">
    <location>
        <begin position="19"/>
        <end position="483"/>
    </location>
</feature>
<dbReference type="PROSITE" id="PS51257">
    <property type="entry name" value="PROKAR_LIPOPROTEIN"/>
    <property type="match status" value="1"/>
</dbReference>
<dbReference type="EMBL" id="JABZGR010000032">
    <property type="protein sequence ID" value="MBF0970993.1"/>
    <property type="molecule type" value="Genomic_DNA"/>
</dbReference>
<evidence type="ECO:0000313" key="3">
    <source>
        <dbReference type="Proteomes" id="UP000704068"/>
    </source>
</evidence>
<gene>
    <name evidence="2" type="ORF">HXK21_08140</name>
</gene>
<feature type="signal peptide" evidence="1">
    <location>
        <begin position="1"/>
        <end position="18"/>
    </location>
</feature>
<sequence length="483" mass="53287">MKKILPCLIILLALTACMKDDAYIVSPTAELTFSTDTVSLDTVLAGQGSNTYTFEVYNKQNKAIRIARVWLENGVTSDFKVNVDGEALTAGEANDLEIAAKDSIRVFLFVKTKDLDKDKPQATSDKLYFQTEGGFVGAVILNAFGQSVTTLKGKVITRDTILSSRRPYQIYDSLVIAKDATLSVSPGVRFYFHRGAQLIVHGKLLAQGALNNPIIMRGDRLGNMFSQQAYDNIPGQWGGVVFTYESFNNEMDFVDIHSGNFGIRCDSSAVGQLKLKLTNSIVHNTKGDGLFAKVCNLKINNSQLTNSGGNCLTLLGGSYDFIHCTIGNFYMFAGGRGVALSFANAEGDVRLPLERLDFINCILTGYGSDEIVGSKSKRYENDPFNFSFRSCLIDMPKPIQQEDLGHFINCFWDNNEGGKVSREDNFSPKFDLKKLIFSFQLDSLSQAVGNADIEQARLFAPVDRLGRSRLHGRGADIGCYQRQ</sequence>
<evidence type="ECO:0000313" key="2">
    <source>
        <dbReference type="EMBL" id="MBF0970993.1"/>
    </source>
</evidence>
<dbReference type="Proteomes" id="UP000704068">
    <property type="component" value="Unassembled WGS sequence"/>
</dbReference>
<reference evidence="2" key="1">
    <citation type="submission" date="2020-04" db="EMBL/GenBank/DDBJ databases">
        <title>Deep metagenomics examines the oral microbiome during advanced dental caries in children, revealing novel taxa and co-occurrences with host molecules.</title>
        <authorList>
            <person name="Baker J.L."/>
            <person name="Morton J.T."/>
            <person name="Dinis M."/>
            <person name="Alvarez R."/>
            <person name="Tran N.C."/>
            <person name="Knight R."/>
            <person name="Edlund A."/>
        </authorList>
    </citation>
    <scope>NUCLEOTIDE SEQUENCE</scope>
    <source>
        <strain evidence="2">JCVI_34_bin.1</strain>
    </source>
</reference>
<dbReference type="RefSeq" id="WP_303764594.1">
    <property type="nucleotide sequence ID" value="NZ_JABZGR010000032.1"/>
</dbReference>
<proteinExistence type="predicted"/>
<name>A0A929X0Q7_9BACT</name>
<protein>
    <recommendedName>
        <fullName evidence="4">Right-handed parallel beta-helix repeat-containing protein</fullName>
    </recommendedName>
</protein>